<dbReference type="Pfam" id="PF00459">
    <property type="entry name" value="Inositol_P"/>
    <property type="match status" value="1"/>
</dbReference>
<evidence type="ECO:0000313" key="2">
    <source>
        <dbReference type="Proteomes" id="UP001324993"/>
    </source>
</evidence>
<dbReference type="PRINTS" id="PR00377">
    <property type="entry name" value="IMPHPHTASES"/>
</dbReference>
<name>A0ABZ0RJP8_9BACT</name>
<dbReference type="Proteomes" id="UP001324993">
    <property type="component" value="Chromosome"/>
</dbReference>
<dbReference type="CDD" id="cd01637">
    <property type="entry name" value="IMPase_like"/>
    <property type="match status" value="1"/>
</dbReference>
<keyword evidence="2" id="KW-1185">Reference proteome</keyword>
<reference evidence="1 2" key="1">
    <citation type="submission" date="2023-11" db="EMBL/GenBank/DDBJ databases">
        <title>Coraliomargarita sp. nov., isolated from marine algae.</title>
        <authorList>
            <person name="Lee J.K."/>
            <person name="Baek J.H."/>
            <person name="Kim J.M."/>
            <person name="Choi D.G."/>
            <person name="Jeon C.O."/>
        </authorList>
    </citation>
    <scope>NUCLEOTIDE SEQUENCE [LARGE SCALE GENOMIC DNA]</scope>
    <source>
        <strain evidence="1 2">J2-16</strain>
    </source>
</reference>
<evidence type="ECO:0000313" key="1">
    <source>
        <dbReference type="EMBL" id="WPJ95318.1"/>
    </source>
</evidence>
<dbReference type="Gene3D" id="3.40.190.80">
    <property type="match status" value="1"/>
</dbReference>
<organism evidence="1 2">
    <name type="scientific">Coraliomargarita algicola</name>
    <dbReference type="NCBI Taxonomy" id="3092156"/>
    <lineage>
        <taxon>Bacteria</taxon>
        <taxon>Pseudomonadati</taxon>
        <taxon>Verrucomicrobiota</taxon>
        <taxon>Opitutia</taxon>
        <taxon>Puniceicoccales</taxon>
        <taxon>Coraliomargaritaceae</taxon>
        <taxon>Coraliomargarita</taxon>
    </lineage>
</organism>
<dbReference type="InterPro" id="IPR000760">
    <property type="entry name" value="Inositol_monophosphatase-like"/>
</dbReference>
<dbReference type="EMBL" id="CP138858">
    <property type="protein sequence ID" value="WPJ95318.1"/>
    <property type="molecule type" value="Genomic_DNA"/>
</dbReference>
<protein>
    <submittedName>
        <fullName evidence="1">Inositol monophosphatase</fullName>
    </submittedName>
</protein>
<proteinExistence type="predicted"/>
<accession>A0ABZ0RJP8</accession>
<dbReference type="Gene3D" id="3.30.540.10">
    <property type="entry name" value="Fructose-1,6-Bisphosphatase, subunit A, domain 1"/>
    <property type="match status" value="1"/>
</dbReference>
<dbReference type="PANTHER" id="PTHR20854:SF4">
    <property type="entry name" value="INOSITOL-1-MONOPHOSPHATASE-RELATED"/>
    <property type="match status" value="1"/>
</dbReference>
<dbReference type="PANTHER" id="PTHR20854">
    <property type="entry name" value="INOSITOL MONOPHOSPHATASE"/>
    <property type="match status" value="1"/>
</dbReference>
<dbReference type="RefSeq" id="WP_319832209.1">
    <property type="nucleotide sequence ID" value="NZ_CP138858.1"/>
</dbReference>
<sequence length="270" mass="30155">MNRQAKAQLDSQLRHRINAARVAVRDQIAFFGRQFGDVASEWKEDDTRVTFADFAISEKLFAELRRDFPEDDYCSEEASPLDEVLELEARFAWVVDPIDGTNNYALGCTFCAISLALLLDGEPIYGFIYDHSTKDLLEGGPGRGFMRNQKKVDRNKAVADAQTMIGLHFPMPVEELEVLAPLLAKYRVRCIGSGALTAAYVATGYLTGVIDSRVKVWDIAAAYALCRAAGLQWIFTESSPFPLRRFHPKMDFSPYYAGADSFVEELAALS</sequence>
<dbReference type="SUPFAM" id="SSF56655">
    <property type="entry name" value="Carbohydrate phosphatase"/>
    <property type="match status" value="1"/>
</dbReference>
<gene>
    <name evidence="1" type="ORF">SH580_18005</name>
</gene>